<dbReference type="GO" id="GO:0008781">
    <property type="term" value="F:N-acylneuraminate cytidylyltransferase activity"/>
    <property type="evidence" value="ECO:0007669"/>
    <property type="project" value="TreeGrafter"/>
</dbReference>
<dbReference type="PANTHER" id="PTHR21485:SF3">
    <property type="entry name" value="N-ACYLNEURAMINATE CYTIDYLYLTRANSFERASE"/>
    <property type="match status" value="1"/>
</dbReference>
<gene>
    <name evidence="1" type="ORF">LEA_07331</name>
</gene>
<proteinExistence type="predicted"/>
<dbReference type="SUPFAM" id="SSF56784">
    <property type="entry name" value="HAD-like"/>
    <property type="match status" value="1"/>
</dbReference>
<dbReference type="Gene3D" id="3.40.50.1000">
    <property type="entry name" value="HAD superfamily/HAD-like"/>
    <property type="match status" value="1"/>
</dbReference>
<dbReference type="EMBL" id="AJWY01004826">
    <property type="protein sequence ID" value="EKC71307.1"/>
    <property type="molecule type" value="Genomic_DNA"/>
</dbReference>
<protein>
    <submittedName>
        <fullName evidence="1">3-deoxy-D-manno-octulosonate 8-phosphate phosphatase</fullName>
    </submittedName>
</protein>
<name>K1TDP5_9ZZZZ</name>
<sequence length="122" mass="13972">MDESTYFEIDEPSDWVIIEKQLEHRLKKNTEKVDLNEIKLFLTDCDGCLTDGGMYYSNAGDEMKRFNTLDGMGIQLLRQQGVLTGIITGENTMLNQRRGDKLHLDILKQGIKDKTSDCQVQI</sequence>
<comment type="caution">
    <text evidence="1">The sequence shown here is derived from an EMBL/GenBank/DDBJ whole genome shotgun (WGS) entry which is preliminary data.</text>
</comment>
<accession>K1TDP5</accession>
<reference evidence="1" key="1">
    <citation type="journal article" date="2013" name="Environ. Microbiol.">
        <title>Microbiota from the distal guts of lean and obese adolescents exhibit partial functional redundancy besides clear differences in community structure.</title>
        <authorList>
            <person name="Ferrer M."/>
            <person name="Ruiz A."/>
            <person name="Lanza F."/>
            <person name="Haange S.B."/>
            <person name="Oberbach A."/>
            <person name="Till H."/>
            <person name="Bargiela R."/>
            <person name="Campoy C."/>
            <person name="Segura M.T."/>
            <person name="Richter M."/>
            <person name="von Bergen M."/>
            <person name="Seifert J."/>
            <person name="Suarez A."/>
        </authorList>
    </citation>
    <scope>NUCLEOTIDE SEQUENCE</scope>
</reference>
<evidence type="ECO:0000313" key="1">
    <source>
        <dbReference type="EMBL" id="EKC71307.1"/>
    </source>
</evidence>
<dbReference type="InterPro" id="IPR050793">
    <property type="entry name" value="CMP-NeuNAc_synthase"/>
</dbReference>
<organism evidence="1">
    <name type="scientific">human gut metagenome</name>
    <dbReference type="NCBI Taxonomy" id="408170"/>
    <lineage>
        <taxon>unclassified sequences</taxon>
        <taxon>metagenomes</taxon>
        <taxon>organismal metagenomes</taxon>
    </lineage>
</organism>
<dbReference type="AlphaFoldDB" id="K1TDP5"/>
<dbReference type="InterPro" id="IPR036412">
    <property type="entry name" value="HAD-like_sf"/>
</dbReference>
<dbReference type="InterPro" id="IPR023214">
    <property type="entry name" value="HAD_sf"/>
</dbReference>
<dbReference type="PANTHER" id="PTHR21485">
    <property type="entry name" value="HAD SUPERFAMILY MEMBERS CMAS AND KDSC"/>
    <property type="match status" value="1"/>
</dbReference>